<evidence type="ECO:0000256" key="1">
    <source>
        <dbReference type="SAM" id="MobiDB-lite"/>
    </source>
</evidence>
<evidence type="ECO:0000256" key="2">
    <source>
        <dbReference type="SAM" id="Phobius"/>
    </source>
</evidence>
<name>A0A1H1TKG1_9MICO</name>
<organism evidence="3 4">
    <name type="scientific">Microbacterium paraoxydans</name>
    <dbReference type="NCBI Taxonomy" id="199592"/>
    <lineage>
        <taxon>Bacteria</taxon>
        <taxon>Bacillati</taxon>
        <taxon>Actinomycetota</taxon>
        <taxon>Actinomycetes</taxon>
        <taxon>Micrococcales</taxon>
        <taxon>Microbacteriaceae</taxon>
        <taxon>Microbacterium</taxon>
    </lineage>
</organism>
<dbReference type="Proteomes" id="UP000182126">
    <property type="component" value="Chromosome I"/>
</dbReference>
<dbReference type="AlphaFoldDB" id="A0A1H1TKG1"/>
<sequence length="110" mass="11886">METTSEVMHETDDDARSGTAPEAEQAERAERRRLAANRFGWIVAWGVSVVALIVGISLTGVGTVKHIVEYSDSYDVFTREVWPAGLVLLGVGALGIIATALATMVLTQRR</sequence>
<dbReference type="GeneID" id="36301383"/>
<evidence type="ECO:0000313" key="4">
    <source>
        <dbReference type="Proteomes" id="UP000182126"/>
    </source>
</evidence>
<feature type="compositionally biased region" description="Basic and acidic residues" evidence="1">
    <location>
        <begin position="7"/>
        <end position="16"/>
    </location>
</feature>
<keyword evidence="2" id="KW-1133">Transmembrane helix</keyword>
<dbReference type="EMBL" id="LT629770">
    <property type="protein sequence ID" value="SDS60682.1"/>
    <property type="molecule type" value="Genomic_DNA"/>
</dbReference>
<accession>A0A1H1TKG1</accession>
<keyword evidence="2" id="KW-0812">Transmembrane</keyword>
<proteinExistence type="predicted"/>
<evidence type="ECO:0000313" key="3">
    <source>
        <dbReference type="EMBL" id="SDS60682.1"/>
    </source>
</evidence>
<feature type="transmembrane region" description="Helical" evidence="2">
    <location>
        <begin position="39"/>
        <end position="61"/>
    </location>
</feature>
<dbReference type="RefSeq" id="WP_060921296.1">
    <property type="nucleotide sequence ID" value="NZ_JALXUB010000006.1"/>
</dbReference>
<feature type="region of interest" description="Disordered" evidence="1">
    <location>
        <begin position="1"/>
        <end position="27"/>
    </location>
</feature>
<gene>
    <name evidence="3" type="ORF">SAMN04489809_2234</name>
</gene>
<reference evidence="3 4" key="1">
    <citation type="submission" date="2016-10" db="EMBL/GenBank/DDBJ databases">
        <authorList>
            <person name="de Groot N.N."/>
        </authorList>
    </citation>
    <scope>NUCLEOTIDE SEQUENCE [LARGE SCALE GENOMIC DNA]</scope>
    <source>
        <strain evidence="3 4">DSM 15019</strain>
    </source>
</reference>
<feature type="transmembrane region" description="Helical" evidence="2">
    <location>
        <begin position="81"/>
        <end position="106"/>
    </location>
</feature>
<protein>
    <submittedName>
        <fullName evidence="3">Uncharacterized protein</fullName>
    </submittedName>
</protein>
<keyword evidence="2" id="KW-0472">Membrane</keyword>